<dbReference type="Pfam" id="PF24809">
    <property type="entry name" value="DUF7708"/>
    <property type="match status" value="1"/>
</dbReference>
<proteinExistence type="predicted"/>
<sequence>MAAKKEARDGSLELDAQDWDYIERVEAQQMEFESSGKGRHKVADQQHRIEPMSMDVAIKHWTKLADQNRDEYDAAHRSGLGLAARTSTAFAAGVSQFLKDFKPLTDAAQAAGPYGSLAVSVLSAVFAIAYAKMKTDDVITGAMKKVHDRLPGLRMFEEVYQESEINQRQLRAKILLAYTGILELAMQSAYYYQKPGIARWWLATIQPKKFNSLAEKVQDLISDVRLKCEELMTYSVNVIRQGNERLIAKNDILHKELADLKASSHDRDLMDLQALLGSTHWTLEVHKQWQAKYAEQLELHRKLYSLFQWMSAEQIALFMARDALTHWHDPHQSSMLLIFAVPHPDAQDCPHCWMSPLALQAMHDPPGNRGCTATLILDPLSRSAVDVCEVLAEIQLQLLKGMDPALRPDDYLSTLSVPLRKYSTARNASADQPTDEALESLRDSLTVLMQMFTAEYTVRIVVDRMDRCGRRGATRFLSILHTAMTRANCRVKIMVVANTLYLDPGAVDLQSCEQGKVQILQELQQFKVPDYY</sequence>
<evidence type="ECO:0000313" key="3">
    <source>
        <dbReference type="Proteomes" id="UP001274830"/>
    </source>
</evidence>
<accession>A0AAE0WHN9</accession>
<evidence type="ECO:0000313" key="2">
    <source>
        <dbReference type="EMBL" id="KAK3671594.1"/>
    </source>
</evidence>
<comment type="caution">
    <text evidence="2">The sequence shown here is derived from an EMBL/GenBank/DDBJ whole genome shotgun (WGS) entry which is preliminary data.</text>
</comment>
<dbReference type="AlphaFoldDB" id="A0AAE0WHN9"/>
<gene>
    <name evidence="2" type="ORF">LTR78_008517</name>
</gene>
<name>A0AAE0WHN9_9PEZI</name>
<reference evidence="2" key="1">
    <citation type="submission" date="2023-07" db="EMBL/GenBank/DDBJ databases">
        <title>Black Yeasts Isolated from many extreme environments.</title>
        <authorList>
            <person name="Coleine C."/>
            <person name="Stajich J.E."/>
            <person name="Selbmann L."/>
        </authorList>
    </citation>
    <scope>NUCLEOTIDE SEQUENCE</scope>
    <source>
        <strain evidence="2">CCFEE 5485</strain>
    </source>
</reference>
<feature type="domain" description="DUF7708" evidence="1">
    <location>
        <begin position="108"/>
        <end position="225"/>
    </location>
</feature>
<dbReference type="Proteomes" id="UP001274830">
    <property type="component" value="Unassembled WGS sequence"/>
</dbReference>
<protein>
    <recommendedName>
        <fullName evidence="1">DUF7708 domain-containing protein</fullName>
    </recommendedName>
</protein>
<dbReference type="EMBL" id="JAUTXT010000041">
    <property type="protein sequence ID" value="KAK3671594.1"/>
    <property type="molecule type" value="Genomic_DNA"/>
</dbReference>
<evidence type="ECO:0000259" key="1">
    <source>
        <dbReference type="Pfam" id="PF24809"/>
    </source>
</evidence>
<organism evidence="2 3">
    <name type="scientific">Recurvomyces mirabilis</name>
    <dbReference type="NCBI Taxonomy" id="574656"/>
    <lineage>
        <taxon>Eukaryota</taxon>
        <taxon>Fungi</taxon>
        <taxon>Dikarya</taxon>
        <taxon>Ascomycota</taxon>
        <taxon>Pezizomycotina</taxon>
        <taxon>Dothideomycetes</taxon>
        <taxon>Dothideomycetidae</taxon>
        <taxon>Mycosphaerellales</taxon>
        <taxon>Teratosphaeriaceae</taxon>
        <taxon>Recurvomyces</taxon>
    </lineage>
</organism>
<dbReference type="InterPro" id="IPR056125">
    <property type="entry name" value="DUF7708"/>
</dbReference>
<keyword evidence="3" id="KW-1185">Reference proteome</keyword>